<dbReference type="RefSeq" id="WP_121805247.1">
    <property type="nucleotide sequence ID" value="NZ_RDBE01000006.1"/>
</dbReference>
<dbReference type="EMBL" id="RDBE01000006">
    <property type="protein sequence ID" value="RLV49482.1"/>
    <property type="molecule type" value="Genomic_DNA"/>
</dbReference>
<dbReference type="InterPro" id="IPR006336">
    <property type="entry name" value="GCS2"/>
</dbReference>
<reference evidence="7 8" key="1">
    <citation type="submission" date="2018-10" db="EMBL/GenBank/DDBJ databases">
        <title>Marmoricola sp. 4Q3S-7 whole genome shotgun sequence.</title>
        <authorList>
            <person name="Li F."/>
        </authorList>
    </citation>
    <scope>NUCLEOTIDE SEQUENCE [LARGE SCALE GENOMIC DNA]</scope>
    <source>
        <strain evidence="7 8">4Q3S-7</strain>
    </source>
</reference>
<keyword evidence="3 5" id="KW-0067">ATP-binding</keyword>
<dbReference type="EC" id="6.3.2.2" evidence="5"/>
<dbReference type="InterPro" id="IPR035434">
    <property type="entry name" value="GCL_bact_plant"/>
</dbReference>
<name>A0A3L8P3B3_9ACTN</name>
<keyword evidence="8" id="KW-1185">Reference proteome</keyword>
<evidence type="ECO:0000256" key="3">
    <source>
        <dbReference type="ARBA" id="ARBA00022840"/>
    </source>
</evidence>
<comment type="pathway">
    <text evidence="5">Amino-acid biosynthesis; ergothioneine biosynthesis.</text>
</comment>
<dbReference type="UniPathway" id="UPA01014"/>
<proteinExistence type="inferred from homology"/>
<evidence type="ECO:0000256" key="1">
    <source>
        <dbReference type="ARBA" id="ARBA00022598"/>
    </source>
</evidence>
<comment type="caution">
    <text evidence="7">The sequence shown here is derived from an EMBL/GenBank/DDBJ whole genome shotgun (WGS) entry which is preliminary data.</text>
</comment>
<organism evidence="7 8">
    <name type="scientific">Nocardioides mangrovicus</name>
    <dbReference type="NCBI Taxonomy" id="2478913"/>
    <lineage>
        <taxon>Bacteria</taxon>
        <taxon>Bacillati</taxon>
        <taxon>Actinomycetota</taxon>
        <taxon>Actinomycetes</taxon>
        <taxon>Propionibacteriales</taxon>
        <taxon>Nocardioidaceae</taxon>
        <taxon>Nocardioides</taxon>
    </lineage>
</organism>
<evidence type="ECO:0000313" key="7">
    <source>
        <dbReference type="EMBL" id="RLV49482.1"/>
    </source>
</evidence>
<dbReference type="InterPro" id="IPR014746">
    <property type="entry name" value="Gln_synth/guanido_kin_cat_dom"/>
</dbReference>
<comment type="similarity">
    <text evidence="5 6">Belongs to the glutamate--cysteine ligase type 2 family. EgtA subfamily.</text>
</comment>
<protein>
    <recommendedName>
        <fullName evidence="5">Glutamate--cysteine ligase EgtA</fullName>
        <ecNumber evidence="5">6.3.2.2</ecNumber>
    </recommendedName>
    <alternativeName>
        <fullName evidence="5">Gamma-glutamylcysteine synthase</fullName>
        <shortName evidence="5">GCS</shortName>
        <shortName evidence="5">Gamma-ECS</shortName>
    </alternativeName>
</protein>
<sequence>MTASHLVVPDDPLIAGTLGVDRETVAFEHVAARALSDGPVGRVGLELELHLVDLAQPLQRPTWEQVETLAASVPPLPSGSPVTLEPGGQIEISTPPADDVVAAVAALRADEAVLRRALREAGFGAAPLGTDPAREIRRINPGARYAAMETHFDAAGCAGCGMEMMTATAALQVNLDAGPASGWRQRVDLVKALVPVLVAMSSTSPYLGGRSSGWHSMRQGTWQGIDHGRSDAVPDGEPAEAWATYALDAPVMLVRDGDTATPLTRRVTFREWLRGEGGLHRAPTLVDLDYHLTTLFPPVRPRGYLELRAGDAMPDRWWPALAAVTATLVDDPVAADEAAAWCEPVADAWDAAARVGLADLGVRRAVLGCLDVAVLRAPAGLRTEVEAFAELLASGSSPSQELRATAETYGPLRVLEEESVA</sequence>
<dbReference type="GO" id="GO:0004357">
    <property type="term" value="F:glutamate-cysteine ligase activity"/>
    <property type="evidence" value="ECO:0007669"/>
    <property type="project" value="UniProtKB-UniRule"/>
</dbReference>
<evidence type="ECO:0000256" key="4">
    <source>
        <dbReference type="ARBA" id="ARBA00048819"/>
    </source>
</evidence>
<dbReference type="PANTHER" id="PTHR34378:SF1">
    <property type="entry name" value="GLUTAMATE--CYSTEINE LIGASE, CHLOROPLASTIC"/>
    <property type="match status" value="1"/>
</dbReference>
<evidence type="ECO:0000256" key="6">
    <source>
        <dbReference type="PIRNR" id="PIRNR017901"/>
    </source>
</evidence>
<dbReference type="GO" id="GO:0006750">
    <property type="term" value="P:glutathione biosynthetic process"/>
    <property type="evidence" value="ECO:0007669"/>
    <property type="project" value="UniProtKB-UniRule"/>
</dbReference>
<dbReference type="PIRSF" id="PIRSF017901">
    <property type="entry name" value="GCL"/>
    <property type="match status" value="1"/>
</dbReference>
<dbReference type="AlphaFoldDB" id="A0A3L8P3B3"/>
<dbReference type="PANTHER" id="PTHR34378">
    <property type="entry name" value="GLUTAMATE--CYSTEINE LIGASE, CHLOROPLASTIC"/>
    <property type="match status" value="1"/>
</dbReference>
<evidence type="ECO:0000313" key="8">
    <source>
        <dbReference type="Proteomes" id="UP000281708"/>
    </source>
</evidence>
<dbReference type="GO" id="GO:0005524">
    <property type="term" value="F:ATP binding"/>
    <property type="evidence" value="ECO:0007669"/>
    <property type="project" value="UniProtKB-UniRule"/>
</dbReference>
<comment type="function">
    <text evidence="5">Catalyzes the synthesis of gamma-glutamylcysteine (gamma-GC). This compound is used as substrate for the biosynthesis of the low-molecular thiol compound ergothioneine.</text>
</comment>
<dbReference type="SUPFAM" id="SSF55931">
    <property type="entry name" value="Glutamine synthetase/guanido kinase"/>
    <property type="match status" value="1"/>
</dbReference>
<dbReference type="NCBIfam" id="TIGR03444">
    <property type="entry name" value="EgtA_Cys_ligase"/>
    <property type="match status" value="1"/>
</dbReference>
<keyword evidence="1 5" id="KW-0436">Ligase</keyword>
<dbReference type="InterPro" id="IPR017809">
    <property type="entry name" value="EgtA_Actinobacteria"/>
</dbReference>
<comment type="catalytic activity">
    <reaction evidence="4 5 6">
        <text>L-cysteine + L-glutamate + ATP = gamma-L-glutamyl-L-cysteine + ADP + phosphate + H(+)</text>
        <dbReference type="Rhea" id="RHEA:13285"/>
        <dbReference type="ChEBI" id="CHEBI:15378"/>
        <dbReference type="ChEBI" id="CHEBI:29985"/>
        <dbReference type="ChEBI" id="CHEBI:30616"/>
        <dbReference type="ChEBI" id="CHEBI:35235"/>
        <dbReference type="ChEBI" id="CHEBI:43474"/>
        <dbReference type="ChEBI" id="CHEBI:58173"/>
        <dbReference type="ChEBI" id="CHEBI:456216"/>
        <dbReference type="EC" id="6.3.2.2"/>
    </reaction>
</comment>
<evidence type="ECO:0000256" key="2">
    <source>
        <dbReference type="ARBA" id="ARBA00022741"/>
    </source>
</evidence>
<gene>
    <name evidence="5 7" type="primary">egtA</name>
    <name evidence="7" type="ORF">D9V37_05955</name>
</gene>
<keyword evidence="2 5" id="KW-0547">Nucleotide-binding</keyword>
<dbReference type="GO" id="GO:0052699">
    <property type="term" value="P:ergothioneine biosynthetic process"/>
    <property type="evidence" value="ECO:0007669"/>
    <property type="project" value="UniProtKB-UniRule"/>
</dbReference>
<evidence type="ECO:0000256" key="5">
    <source>
        <dbReference type="HAMAP-Rule" id="MF_02034"/>
    </source>
</evidence>
<dbReference type="Pfam" id="PF04107">
    <property type="entry name" value="GCS2"/>
    <property type="match status" value="1"/>
</dbReference>
<dbReference type="Gene3D" id="3.30.590.20">
    <property type="match status" value="1"/>
</dbReference>
<dbReference type="HAMAP" id="MF_02034">
    <property type="entry name" value="EgtA"/>
    <property type="match status" value="1"/>
</dbReference>
<dbReference type="OrthoDB" id="9780152at2"/>
<dbReference type="Proteomes" id="UP000281708">
    <property type="component" value="Unassembled WGS sequence"/>
</dbReference>
<accession>A0A3L8P3B3</accession>